<evidence type="ECO:0000259" key="1">
    <source>
        <dbReference type="PROSITE" id="PS50181"/>
    </source>
</evidence>
<proteinExistence type="predicted"/>
<dbReference type="EMBL" id="BAABME010020153">
    <property type="protein sequence ID" value="GAA0159558.1"/>
    <property type="molecule type" value="Genomic_DNA"/>
</dbReference>
<feature type="domain" description="F-box" evidence="1">
    <location>
        <begin position="1"/>
        <end position="43"/>
    </location>
</feature>
<accession>A0AAV3QAR6</accession>
<comment type="caution">
    <text evidence="2">The sequence shown here is derived from an EMBL/GenBank/DDBJ whole genome shotgun (WGS) entry which is preliminary data.</text>
</comment>
<evidence type="ECO:0000313" key="3">
    <source>
        <dbReference type="Proteomes" id="UP001454036"/>
    </source>
</evidence>
<evidence type="ECO:0000313" key="2">
    <source>
        <dbReference type="EMBL" id="GAA0159558.1"/>
    </source>
</evidence>
<dbReference type="InterPro" id="IPR001810">
    <property type="entry name" value="F-box_dom"/>
</dbReference>
<dbReference type="AlphaFoldDB" id="A0AAV3QAR6"/>
<dbReference type="SMART" id="SM00256">
    <property type="entry name" value="FBOX"/>
    <property type="match status" value="1"/>
</dbReference>
<dbReference type="Gene3D" id="1.20.1280.50">
    <property type="match status" value="1"/>
</dbReference>
<organism evidence="2 3">
    <name type="scientific">Lithospermum erythrorhizon</name>
    <name type="common">Purple gromwell</name>
    <name type="synonym">Lithospermum officinale var. erythrorhizon</name>
    <dbReference type="NCBI Taxonomy" id="34254"/>
    <lineage>
        <taxon>Eukaryota</taxon>
        <taxon>Viridiplantae</taxon>
        <taxon>Streptophyta</taxon>
        <taxon>Embryophyta</taxon>
        <taxon>Tracheophyta</taxon>
        <taxon>Spermatophyta</taxon>
        <taxon>Magnoliopsida</taxon>
        <taxon>eudicotyledons</taxon>
        <taxon>Gunneridae</taxon>
        <taxon>Pentapetalae</taxon>
        <taxon>asterids</taxon>
        <taxon>lamiids</taxon>
        <taxon>Boraginales</taxon>
        <taxon>Boraginaceae</taxon>
        <taxon>Boraginoideae</taxon>
        <taxon>Lithospermeae</taxon>
        <taxon>Lithospermum</taxon>
    </lineage>
</organism>
<dbReference type="InterPro" id="IPR050796">
    <property type="entry name" value="SCF_F-box_component"/>
</dbReference>
<dbReference type="Pfam" id="PF00646">
    <property type="entry name" value="F-box"/>
    <property type="match status" value="1"/>
</dbReference>
<dbReference type="PANTHER" id="PTHR31672:SF13">
    <property type="entry name" value="F-BOX PROTEIN CPR30-LIKE"/>
    <property type="match status" value="1"/>
</dbReference>
<dbReference type="SUPFAM" id="SSF81383">
    <property type="entry name" value="F-box domain"/>
    <property type="match status" value="1"/>
</dbReference>
<gene>
    <name evidence="2" type="ORF">LIER_38891</name>
</gene>
<dbReference type="PANTHER" id="PTHR31672">
    <property type="entry name" value="BNACNNG10540D PROTEIN"/>
    <property type="match status" value="1"/>
</dbReference>
<reference evidence="2 3" key="1">
    <citation type="submission" date="2024-01" db="EMBL/GenBank/DDBJ databases">
        <title>The complete chloroplast genome sequence of Lithospermum erythrorhizon: insights into the phylogenetic relationship among Boraginaceae species and the maternal lineages of purple gromwells.</title>
        <authorList>
            <person name="Okada T."/>
            <person name="Watanabe K."/>
        </authorList>
    </citation>
    <scope>NUCLEOTIDE SEQUENCE [LARGE SCALE GENOMIC DNA]</scope>
</reference>
<dbReference type="InterPro" id="IPR036047">
    <property type="entry name" value="F-box-like_dom_sf"/>
</dbReference>
<dbReference type="Proteomes" id="UP001454036">
    <property type="component" value="Unassembled WGS sequence"/>
</dbReference>
<dbReference type="InterPro" id="IPR006527">
    <property type="entry name" value="F-box-assoc_dom_typ1"/>
</dbReference>
<dbReference type="CDD" id="cd22157">
    <property type="entry name" value="F-box_AtFBW1-like"/>
    <property type="match status" value="1"/>
</dbReference>
<dbReference type="PROSITE" id="PS50181">
    <property type="entry name" value="FBOX"/>
    <property type="match status" value="1"/>
</dbReference>
<sequence length="355" mass="40047">MSDIPQEIVTEMLIRLPVEPLLRFRCVCKPWCALIDSQEFIKLHMKQNLESDRKLFLSGETLQAIDFDTIFTDNVAEIINVDPPVRVRSIGIEVIGCCNGLVSLYGSRYNRESVIMMWNPNTRKFQELPCLGKCDLNTNFGFGYDVPEVEFLEKDRCKLGGDCGVFAVGALHWVVGSSMFSPLQHIFAFDLATEKCQLVPQPECYVSEESHMDLAVLRGHLCLLFSFEREYADIWIMKDYGVKESWTKLASFVNSDLLSFGCLFPMSFSKSGKQILLNKDDEGLICYDPEEKSTWNVNLQGTLKKYLQFGVCSESLVRLRSCVPTDAKGGDQGLSKKKKSPKSGGFLSTGFKLVL</sequence>
<keyword evidence="3" id="KW-1185">Reference proteome</keyword>
<dbReference type="InterPro" id="IPR017451">
    <property type="entry name" value="F-box-assoc_interact_dom"/>
</dbReference>
<protein>
    <recommendedName>
        <fullName evidence="1">F-box domain-containing protein</fullName>
    </recommendedName>
</protein>
<name>A0AAV3QAR6_LITER</name>
<dbReference type="Pfam" id="PF07734">
    <property type="entry name" value="FBA_1"/>
    <property type="match status" value="1"/>
</dbReference>
<dbReference type="NCBIfam" id="TIGR01640">
    <property type="entry name" value="F_box_assoc_1"/>
    <property type="match status" value="1"/>
</dbReference>